<evidence type="ECO:0000313" key="3">
    <source>
        <dbReference type="Proteomes" id="UP000663879"/>
    </source>
</evidence>
<organism evidence="2 3">
    <name type="scientific">Brachionus calyciflorus</name>
    <dbReference type="NCBI Taxonomy" id="104777"/>
    <lineage>
        <taxon>Eukaryota</taxon>
        <taxon>Metazoa</taxon>
        <taxon>Spiralia</taxon>
        <taxon>Gnathifera</taxon>
        <taxon>Rotifera</taxon>
        <taxon>Eurotatoria</taxon>
        <taxon>Monogononta</taxon>
        <taxon>Pseudotrocha</taxon>
        <taxon>Ploima</taxon>
        <taxon>Brachionidae</taxon>
        <taxon>Brachionus</taxon>
    </lineage>
</organism>
<feature type="transmembrane region" description="Helical" evidence="1">
    <location>
        <begin position="106"/>
        <end position="123"/>
    </location>
</feature>
<protein>
    <submittedName>
        <fullName evidence="2">Uncharacterized protein</fullName>
    </submittedName>
</protein>
<evidence type="ECO:0000256" key="1">
    <source>
        <dbReference type="SAM" id="Phobius"/>
    </source>
</evidence>
<sequence>MGKRFRIYLNPGETITINMKKSMLNIRIEDCVLSDKSAQVNAYSNFNELEDNRINDSLTYSNDENQRITRCSTPKDKEKTTQKQSFQSALESYNDGSDFKLLAKRCLLLQHFSFVLFPIYMFQKYFEVTELTNFKIFTFIFQIVLIVSSNNVYSLLDLFVFSLYFFIILTR</sequence>
<keyword evidence="1" id="KW-0472">Membrane</keyword>
<evidence type="ECO:0000313" key="2">
    <source>
        <dbReference type="EMBL" id="CAF1068342.1"/>
    </source>
</evidence>
<dbReference type="EMBL" id="CAJNOC010006035">
    <property type="protein sequence ID" value="CAF1068342.1"/>
    <property type="molecule type" value="Genomic_DNA"/>
</dbReference>
<dbReference type="Proteomes" id="UP000663879">
    <property type="component" value="Unassembled WGS sequence"/>
</dbReference>
<proteinExistence type="predicted"/>
<keyword evidence="1" id="KW-1133">Transmembrane helix</keyword>
<accession>A0A814LT66</accession>
<name>A0A814LT66_9BILA</name>
<reference evidence="2" key="1">
    <citation type="submission" date="2021-02" db="EMBL/GenBank/DDBJ databases">
        <authorList>
            <person name="Nowell W R."/>
        </authorList>
    </citation>
    <scope>NUCLEOTIDE SEQUENCE</scope>
    <source>
        <strain evidence="2">Ploen Becks lab</strain>
    </source>
</reference>
<feature type="transmembrane region" description="Helical" evidence="1">
    <location>
        <begin position="143"/>
        <end position="169"/>
    </location>
</feature>
<comment type="caution">
    <text evidence="2">The sequence shown here is derived from an EMBL/GenBank/DDBJ whole genome shotgun (WGS) entry which is preliminary data.</text>
</comment>
<gene>
    <name evidence="2" type="ORF">OXX778_LOCUS19611</name>
</gene>
<keyword evidence="1" id="KW-0812">Transmembrane</keyword>
<keyword evidence="3" id="KW-1185">Reference proteome</keyword>
<dbReference type="AlphaFoldDB" id="A0A814LT66"/>